<reference evidence="2" key="1">
    <citation type="submission" date="2022-10" db="EMBL/GenBank/DDBJ databases">
        <title>Genome assembly of Pristionchus species.</title>
        <authorList>
            <person name="Yoshida K."/>
            <person name="Sommer R.J."/>
        </authorList>
    </citation>
    <scope>NUCLEOTIDE SEQUENCE [LARGE SCALE GENOMIC DNA]</scope>
    <source>
        <strain evidence="2">RS5460</strain>
    </source>
</reference>
<evidence type="ECO:0000313" key="1">
    <source>
        <dbReference type="EMBL" id="GMR41815.1"/>
    </source>
</evidence>
<keyword evidence="2" id="KW-1185">Reference proteome</keyword>
<accession>A0AAN4ZQB0</accession>
<protein>
    <submittedName>
        <fullName evidence="1">Uncharacterized protein</fullName>
    </submittedName>
</protein>
<organism evidence="1 2">
    <name type="scientific">Pristionchus mayeri</name>
    <dbReference type="NCBI Taxonomy" id="1317129"/>
    <lineage>
        <taxon>Eukaryota</taxon>
        <taxon>Metazoa</taxon>
        <taxon>Ecdysozoa</taxon>
        <taxon>Nematoda</taxon>
        <taxon>Chromadorea</taxon>
        <taxon>Rhabditida</taxon>
        <taxon>Rhabditina</taxon>
        <taxon>Diplogasteromorpha</taxon>
        <taxon>Diplogasteroidea</taxon>
        <taxon>Neodiplogasteridae</taxon>
        <taxon>Pristionchus</taxon>
    </lineage>
</organism>
<dbReference type="EMBL" id="BTRK01000003">
    <property type="protein sequence ID" value="GMR41815.1"/>
    <property type="molecule type" value="Genomic_DNA"/>
</dbReference>
<dbReference type="Proteomes" id="UP001328107">
    <property type="component" value="Unassembled WGS sequence"/>
</dbReference>
<proteinExistence type="predicted"/>
<feature type="non-terminal residue" evidence="1">
    <location>
        <position position="1"/>
    </location>
</feature>
<comment type="caution">
    <text evidence="1">The sequence shown here is derived from an EMBL/GenBank/DDBJ whole genome shotgun (WGS) entry which is preliminary data.</text>
</comment>
<evidence type="ECO:0000313" key="2">
    <source>
        <dbReference type="Proteomes" id="UP001328107"/>
    </source>
</evidence>
<dbReference type="AlphaFoldDB" id="A0AAN4ZQB0"/>
<gene>
    <name evidence="1" type="ORF">PMAYCL1PPCAC_12010</name>
</gene>
<sequence length="113" mass="13110">HTTRLLRKAKTDSLNIECLGRTCETAELQFLSSLITGISYKKMNVCLYCTHTCSDVFTFFPSLMEDRNLEDVQIRLSLKSNQAAFDITQTREMLKKLSKFDKFRMDWTARSPS</sequence>
<feature type="non-terminal residue" evidence="1">
    <location>
        <position position="113"/>
    </location>
</feature>
<name>A0AAN4ZQB0_9BILA</name>